<feature type="compositionally biased region" description="Polar residues" evidence="1">
    <location>
        <begin position="98"/>
        <end position="107"/>
    </location>
</feature>
<evidence type="ECO:0000313" key="2">
    <source>
        <dbReference type="EMBL" id="CAD8321283.1"/>
    </source>
</evidence>
<feature type="region of interest" description="Disordered" evidence="1">
    <location>
        <begin position="82"/>
        <end position="107"/>
    </location>
</feature>
<name>A0A7R9WE50_9STRA</name>
<dbReference type="AlphaFoldDB" id="A0A7R9WE50"/>
<sequence length="107" mass="12309">MLRIRIRIRTNSTLSTRIFARHKFGVVAVSSPHVTSVITVLGDDLKFRNRRCRQCSFVQPSPSSPSSLPRRTFTPAGLLFATFSPDETPTRRRRKYEPQSQHEINCH</sequence>
<reference evidence="2" key="1">
    <citation type="submission" date="2021-01" db="EMBL/GenBank/DDBJ databases">
        <authorList>
            <person name="Corre E."/>
            <person name="Pelletier E."/>
            <person name="Niang G."/>
            <person name="Scheremetjew M."/>
            <person name="Finn R."/>
            <person name="Kale V."/>
            <person name="Holt S."/>
            <person name="Cochrane G."/>
            <person name="Meng A."/>
            <person name="Brown T."/>
            <person name="Cohen L."/>
        </authorList>
    </citation>
    <scope>NUCLEOTIDE SEQUENCE</scope>
    <source>
        <strain evidence="2">CCMP147</strain>
    </source>
</reference>
<gene>
    <name evidence="2" type="ORF">TDUB1175_LOCUS19699</name>
</gene>
<protein>
    <submittedName>
        <fullName evidence="2">Uncharacterized protein</fullName>
    </submittedName>
</protein>
<evidence type="ECO:0000256" key="1">
    <source>
        <dbReference type="SAM" id="MobiDB-lite"/>
    </source>
</evidence>
<proteinExistence type="predicted"/>
<organism evidence="2">
    <name type="scientific">Pseudictyota dubia</name>
    <dbReference type="NCBI Taxonomy" id="2749911"/>
    <lineage>
        <taxon>Eukaryota</taxon>
        <taxon>Sar</taxon>
        <taxon>Stramenopiles</taxon>
        <taxon>Ochrophyta</taxon>
        <taxon>Bacillariophyta</taxon>
        <taxon>Mediophyceae</taxon>
        <taxon>Biddulphiophycidae</taxon>
        <taxon>Eupodiscales</taxon>
        <taxon>Odontellaceae</taxon>
        <taxon>Pseudictyota</taxon>
    </lineage>
</organism>
<accession>A0A7R9WE50</accession>
<dbReference type="EMBL" id="HBED01039242">
    <property type="protein sequence ID" value="CAD8321283.1"/>
    <property type="molecule type" value="Transcribed_RNA"/>
</dbReference>